<evidence type="ECO:0000313" key="5">
    <source>
        <dbReference type="Proteomes" id="UP001307889"/>
    </source>
</evidence>
<proteinExistence type="predicted"/>
<feature type="region of interest" description="Disordered" evidence="1">
    <location>
        <begin position="435"/>
        <end position="511"/>
    </location>
</feature>
<feature type="region of interest" description="Disordered" evidence="1">
    <location>
        <begin position="131"/>
        <end position="229"/>
    </location>
</feature>
<protein>
    <submittedName>
        <fullName evidence="3">Multicellular organismal development</fullName>
    </submittedName>
</protein>
<dbReference type="Proteomes" id="UP001307889">
    <property type="component" value="Chromosome 8"/>
</dbReference>
<evidence type="ECO:0000313" key="3">
    <source>
        <dbReference type="EMBL" id="BES97236.1"/>
    </source>
</evidence>
<evidence type="ECO:0000259" key="2">
    <source>
        <dbReference type="Pfam" id="PF03732"/>
    </source>
</evidence>
<feature type="domain" description="Retrotransposon gag" evidence="2">
    <location>
        <begin position="277"/>
        <end position="359"/>
    </location>
</feature>
<feature type="compositionally biased region" description="Basic and acidic residues" evidence="1">
    <location>
        <begin position="220"/>
        <end position="229"/>
    </location>
</feature>
<sequence>MERGFINRLDREELSSELEFRGLSNVESFTVDQLRKKLRQCLKLEDQGVHFDSKKLRSDSEEIEKCNEKFELLKKEVSDSKGSKLHSVYRKVEAKLSLVAIRLSRLRVAPDNPLHGDFSKLSAGVQEVLKTVKRAPPKPQVSEEEEETSQASSDDDKGSSPISESDENVSIDRRTVLDSSFSESDGSTSKRADKKKKKKRSRLLKPKPKDPLLCADSEDDGRRTSSRKELVRRQAVSSWGLKFSGDESAMSVRRFFMEVHDFRKAHRMSKADLLREATFLFQGPALEVFRSGRRTFKTWDELENRLTLAFTDPLYEKRLKREIHDRKQGNDEPVIVYLAKMDNLFNLLSRPLSEEDKLEIVGENILAEYQMALSLHRYRTLRELESLLIKLEKSRALTRISSVKKESVEPSLQYVQRITPKPRLKDAESLHYVSAVESSQSAPSPCPTTGSSSKPRRGRRIRCFGCKEPGVTKPNCPKCSPTSGNAPAERNEPGVSSVKNQKTKKTLEHSA</sequence>
<organism evidence="3 5">
    <name type="scientific">Nesidiocoris tenuis</name>
    <dbReference type="NCBI Taxonomy" id="355587"/>
    <lineage>
        <taxon>Eukaryota</taxon>
        <taxon>Metazoa</taxon>
        <taxon>Ecdysozoa</taxon>
        <taxon>Arthropoda</taxon>
        <taxon>Hexapoda</taxon>
        <taxon>Insecta</taxon>
        <taxon>Pterygota</taxon>
        <taxon>Neoptera</taxon>
        <taxon>Paraneoptera</taxon>
        <taxon>Hemiptera</taxon>
        <taxon>Heteroptera</taxon>
        <taxon>Panheteroptera</taxon>
        <taxon>Cimicomorpha</taxon>
        <taxon>Miridae</taxon>
        <taxon>Dicyphina</taxon>
        <taxon>Nesidiocoris</taxon>
    </lineage>
</organism>
<dbReference type="Proteomes" id="UP001307889">
    <property type="component" value="Chromosome 11"/>
</dbReference>
<gene>
    <name evidence="3" type="ORF">NTJ_10050</name>
    <name evidence="4" type="ORF">NTJ_13088</name>
</gene>
<reference evidence="3 5" key="1">
    <citation type="submission" date="2023-09" db="EMBL/GenBank/DDBJ databases">
        <title>Nesidiocoris tenuis whole genome shotgun sequence.</title>
        <authorList>
            <person name="Shibata T."/>
            <person name="Shimoda M."/>
            <person name="Kobayashi T."/>
            <person name="Uehara T."/>
        </authorList>
    </citation>
    <scope>NUCLEOTIDE SEQUENCE [LARGE SCALE GENOMIC DNA]</scope>
    <source>
        <strain evidence="3 5">Japan</strain>
    </source>
</reference>
<feature type="compositionally biased region" description="Low complexity" evidence="1">
    <location>
        <begin position="179"/>
        <end position="189"/>
    </location>
</feature>
<name>A0ABN7AYI5_9HEMI</name>
<dbReference type="Pfam" id="PF03732">
    <property type="entry name" value="Retrotrans_gag"/>
    <property type="match status" value="1"/>
</dbReference>
<dbReference type="EMBL" id="AP028916">
    <property type="protein sequence ID" value="BES97236.1"/>
    <property type="molecule type" value="Genomic_DNA"/>
</dbReference>
<evidence type="ECO:0000313" key="4">
    <source>
        <dbReference type="EMBL" id="BET00272.1"/>
    </source>
</evidence>
<feature type="compositionally biased region" description="Basic residues" evidence="1">
    <location>
        <begin position="192"/>
        <end position="206"/>
    </location>
</feature>
<dbReference type="EMBL" id="AP028919">
    <property type="protein sequence ID" value="BET00272.1"/>
    <property type="molecule type" value="Genomic_DNA"/>
</dbReference>
<accession>A0ABN7AYI5</accession>
<evidence type="ECO:0000256" key="1">
    <source>
        <dbReference type="SAM" id="MobiDB-lite"/>
    </source>
</evidence>
<reference evidence="3" key="2">
    <citation type="submission" date="2023-09" db="EMBL/GenBank/DDBJ databases">
        <authorList>
            <consortium name="Insect Design Technology Group"/>
            <person name="Shibata T."/>
            <person name="Kobayashi T."/>
            <person name="Uehara T."/>
        </authorList>
    </citation>
    <scope>NUCLEOTIDE SEQUENCE</scope>
    <source>
        <strain evidence="3">Japan</strain>
    </source>
</reference>
<keyword evidence="5" id="KW-1185">Reference proteome</keyword>
<feature type="compositionally biased region" description="Polar residues" evidence="1">
    <location>
        <begin position="436"/>
        <end position="453"/>
    </location>
</feature>
<dbReference type="InterPro" id="IPR005162">
    <property type="entry name" value="Retrotrans_gag_dom"/>
</dbReference>